<dbReference type="Proteomes" id="UP000277580">
    <property type="component" value="Unassembled WGS sequence"/>
</dbReference>
<keyword evidence="2" id="KW-1185">Reference proteome</keyword>
<dbReference type="EMBL" id="ML119172">
    <property type="protein sequence ID" value="RPB07921.1"/>
    <property type="molecule type" value="Genomic_DNA"/>
</dbReference>
<proteinExistence type="predicted"/>
<gene>
    <name evidence="1" type="ORF">P167DRAFT_539714</name>
</gene>
<name>A0A3N4KHT6_9PEZI</name>
<dbReference type="OrthoDB" id="10268995at2759"/>
<accession>A0A3N4KHT6</accession>
<evidence type="ECO:0000313" key="1">
    <source>
        <dbReference type="EMBL" id="RPB07921.1"/>
    </source>
</evidence>
<dbReference type="InParanoid" id="A0A3N4KHT6"/>
<sequence length="63" mass="7745">MKYFVYYLAPTTEIPDWHYGYYSMDLSTEELPDIRDFQPKWIYDDGDKSYIEIQGTHLWRNVE</sequence>
<protein>
    <submittedName>
        <fullName evidence="1">Uncharacterized protein</fullName>
    </submittedName>
</protein>
<organism evidence="1 2">
    <name type="scientific">Morchella conica CCBAS932</name>
    <dbReference type="NCBI Taxonomy" id="1392247"/>
    <lineage>
        <taxon>Eukaryota</taxon>
        <taxon>Fungi</taxon>
        <taxon>Dikarya</taxon>
        <taxon>Ascomycota</taxon>
        <taxon>Pezizomycotina</taxon>
        <taxon>Pezizomycetes</taxon>
        <taxon>Pezizales</taxon>
        <taxon>Morchellaceae</taxon>
        <taxon>Morchella</taxon>
    </lineage>
</organism>
<dbReference type="AlphaFoldDB" id="A0A3N4KHT6"/>
<reference evidence="1 2" key="1">
    <citation type="journal article" date="2018" name="Nat. Ecol. Evol.">
        <title>Pezizomycetes genomes reveal the molecular basis of ectomycorrhizal truffle lifestyle.</title>
        <authorList>
            <person name="Murat C."/>
            <person name="Payen T."/>
            <person name="Noel B."/>
            <person name="Kuo A."/>
            <person name="Morin E."/>
            <person name="Chen J."/>
            <person name="Kohler A."/>
            <person name="Krizsan K."/>
            <person name="Balestrini R."/>
            <person name="Da Silva C."/>
            <person name="Montanini B."/>
            <person name="Hainaut M."/>
            <person name="Levati E."/>
            <person name="Barry K.W."/>
            <person name="Belfiori B."/>
            <person name="Cichocki N."/>
            <person name="Clum A."/>
            <person name="Dockter R.B."/>
            <person name="Fauchery L."/>
            <person name="Guy J."/>
            <person name="Iotti M."/>
            <person name="Le Tacon F."/>
            <person name="Lindquist E.A."/>
            <person name="Lipzen A."/>
            <person name="Malagnac F."/>
            <person name="Mello A."/>
            <person name="Molinier V."/>
            <person name="Miyauchi S."/>
            <person name="Poulain J."/>
            <person name="Riccioni C."/>
            <person name="Rubini A."/>
            <person name="Sitrit Y."/>
            <person name="Splivallo R."/>
            <person name="Traeger S."/>
            <person name="Wang M."/>
            <person name="Zifcakova L."/>
            <person name="Wipf D."/>
            <person name="Zambonelli A."/>
            <person name="Paolocci F."/>
            <person name="Nowrousian M."/>
            <person name="Ottonello S."/>
            <person name="Baldrian P."/>
            <person name="Spatafora J.W."/>
            <person name="Henrissat B."/>
            <person name="Nagy L.G."/>
            <person name="Aury J.M."/>
            <person name="Wincker P."/>
            <person name="Grigoriev I.V."/>
            <person name="Bonfante P."/>
            <person name="Martin F.M."/>
        </authorList>
    </citation>
    <scope>NUCLEOTIDE SEQUENCE [LARGE SCALE GENOMIC DNA]</scope>
    <source>
        <strain evidence="1 2">CCBAS932</strain>
    </source>
</reference>
<evidence type="ECO:0000313" key="2">
    <source>
        <dbReference type="Proteomes" id="UP000277580"/>
    </source>
</evidence>